<dbReference type="InterPro" id="IPR044552">
    <property type="entry name" value="GLIP1-5/GLL25"/>
</dbReference>
<evidence type="ECO:0000256" key="1">
    <source>
        <dbReference type="ARBA" id="ARBA00008668"/>
    </source>
</evidence>
<dbReference type="eggNOG" id="ENOG502RBN6">
    <property type="taxonomic scope" value="Eukaryota"/>
</dbReference>
<evidence type="ECO:0000256" key="3">
    <source>
        <dbReference type="SAM" id="Coils"/>
    </source>
</evidence>
<evidence type="ECO:0000313" key="5">
    <source>
        <dbReference type="EMBL" id="KAK2632947.1"/>
    </source>
</evidence>
<evidence type="ECO:0000313" key="6">
    <source>
        <dbReference type="EMBL" id="KCW45449.1"/>
    </source>
</evidence>
<evidence type="ECO:0000256" key="2">
    <source>
        <dbReference type="ARBA" id="ARBA00022729"/>
    </source>
</evidence>
<dbReference type="KEGG" id="egr:104428921"/>
<dbReference type="Pfam" id="PF00657">
    <property type="entry name" value="Lipase_GDSL"/>
    <property type="match status" value="1"/>
</dbReference>
<comment type="similarity">
    <text evidence="1">Belongs to the 'GDSL' lipolytic enzyme family.</text>
</comment>
<reference evidence="6" key="1">
    <citation type="submission" date="2013-07" db="EMBL/GenBank/DDBJ databases">
        <title>The genome of Eucalyptus grandis.</title>
        <authorList>
            <person name="Schmutz J."/>
            <person name="Hayes R."/>
            <person name="Myburg A."/>
            <person name="Tuskan G."/>
            <person name="Grattapaglia D."/>
            <person name="Rokhsar D.S."/>
        </authorList>
    </citation>
    <scope>NUCLEOTIDE SEQUENCE</scope>
    <source>
        <tissue evidence="6">Leaf extractions</tissue>
    </source>
</reference>
<dbReference type="InParanoid" id="A0A058ZVK4"/>
<reference evidence="5" key="2">
    <citation type="journal article" date="2014" name="Nature">
        <title>The genome of Eucalyptus grandis.</title>
        <authorList>
            <person name="Myburg A.A."/>
            <person name="Grattapaglia D."/>
            <person name="Tuskan G.A."/>
            <person name="Hellsten U."/>
            <person name="Hayes R.D."/>
            <person name="Grimwood J."/>
            <person name="Jenkins J."/>
            <person name="Lindquist E."/>
            <person name="Tice H."/>
            <person name="Bauer D."/>
            <person name="Goodstein D.M."/>
            <person name="Dubchak I."/>
            <person name="Poliakov A."/>
            <person name="Mizrachi E."/>
            <person name="Kullan A.R."/>
            <person name="Hussey S.G."/>
            <person name="Pinard D."/>
            <person name="van der Merwe K."/>
            <person name="Singh P."/>
            <person name="van Jaarsveld I."/>
            <person name="Silva-Junior O.B."/>
            <person name="Togawa R.C."/>
            <person name="Pappas M.R."/>
            <person name="Faria D.A."/>
            <person name="Sansaloni C.P."/>
            <person name="Petroli C.D."/>
            <person name="Yang X."/>
            <person name="Ranjan P."/>
            <person name="Tschaplinski T.J."/>
            <person name="Ye C.Y."/>
            <person name="Li T."/>
            <person name="Sterck L."/>
            <person name="Vanneste K."/>
            <person name="Murat F."/>
            <person name="Soler M."/>
            <person name="Clemente H.S."/>
            <person name="Saidi N."/>
            <person name="Cassan-Wang H."/>
            <person name="Dunand C."/>
            <person name="Hefer C.A."/>
            <person name="Bornberg-Bauer E."/>
            <person name="Kersting A.R."/>
            <person name="Vining K."/>
            <person name="Amarasinghe V."/>
            <person name="Ranik M."/>
            <person name="Naithani S."/>
            <person name="Elser J."/>
            <person name="Boyd A.E."/>
            <person name="Liston A."/>
            <person name="Spatafora J.W."/>
            <person name="Dharmwardhana P."/>
            <person name="Raja R."/>
            <person name="Sullivan C."/>
            <person name="Romanel E."/>
            <person name="Alves-Ferreira M."/>
            <person name="Kulheim C."/>
            <person name="Foley W."/>
            <person name="Carocha V."/>
            <person name="Paiva J."/>
            <person name="Kudrna D."/>
            <person name="Brommonschenkel S.H."/>
            <person name="Pasquali G."/>
            <person name="Byrne M."/>
            <person name="Rigault P."/>
            <person name="Tibbits J."/>
            <person name="Spokevicius A."/>
            <person name="Jones R.C."/>
            <person name="Steane D.A."/>
            <person name="Vaillancourt R.E."/>
            <person name="Potts B.M."/>
            <person name="Joubert F."/>
            <person name="Barry K."/>
            <person name="Pappas G.J."/>
            <person name="Strauss S.H."/>
            <person name="Jaiswal P."/>
            <person name="Grima-Pettenati J."/>
            <person name="Salse J."/>
            <person name="Van de Peer Y."/>
            <person name="Rokhsar D.S."/>
            <person name="Schmutz J."/>
        </authorList>
    </citation>
    <scope>NUCLEOTIDE SEQUENCE</scope>
    <source>
        <tissue evidence="5">Leaf extractions</tissue>
    </source>
</reference>
<feature type="chain" id="PRO_5042325756" description="SGNH hydrolase-type esterase domain-containing protein" evidence="4">
    <location>
        <begin position="24"/>
        <end position="365"/>
    </location>
</feature>
<dbReference type="Gene3D" id="3.40.50.1110">
    <property type="entry name" value="SGNH hydrolase"/>
    <property type="match status" value="1"/>
</dbReference>
<dbReference type="SUPFAM" id="SSF52266">
    <property type="entry name" value="SGNH hydrolase"/>
    <property type="match status" value="1"/>
</dbReference>
<reference evidence="5" key="4">
    <citation type="submission" date="2023-07" db="EMBL/GenBank/DDBJ databases">
        <authorList>
            <person name="Myburg A.A."/>
            <person name="Grattapaglia D."/>
            <person name="Tuskan G.A."/>
            <person name="Hellsten U."/>
            <person name="Hayes R.D."/>
            <person name="Grimwood J."/>
            <person name="Jenkins J."/>
            <person name="Lindquist E."/>
            <person name="Tice H."/>
            <person name="Bauer D."/>
            <person name="Goodstein D.M."/>
            <person name="Dubchak I."/>
            <person name="Poliakov A."/>
            <person name="Mizrachi E."/>
            <person name="Kullan A.R."/>
            <person name="Hussey S.G."/>
            <person name="Pinard D."/>
            <person name="Van D.M."/>
            <person name="Singh P."/>
            <person name="Van J.I."/>
            <person name="Silva-Junior O.B."/>
            <person name="Togawa R.C."/>
            <person name="Pappas M.R."/>
            <person name="Faria D.A."/>
            <person name="Sansaloni C.P."/>
            <person name="Petroli C.D."/>
            <person name="Yang X."/>
            <person name="Ranjan P."/>
            <person name="Tschaplinski T.J."/>
            <person name="Ye C.Y."/>
            <person name="Li T."/>
            <person name="Sterck L."/>
            <person name="Vanneste K."/>
            <person name="Murat F."/>
            <person name="Soler M."/>
            <person name="Clemente H.S."/>
            <person name="Saidi N."/>
            <person name="Cassan-Wang H."/>
            <person name="Dunand C."/>
            <person name="Hefer C.A."/>
            <person name="Bornberg-Bauer E."/>
            <person name="Kersting A.R."/>
            <person name="Vining K."/>
            <person name="Amarasinghe V."/>
            <person name="Ranik M."/>
            <person name="Naithani S."/>
            <person name="Elser J."/>
            <person name="Boyd A.E."/>
            <person name="Liston A."/>
            <person name="Spatafora J.W."/>
            <person name="Dharmwardhana P."/>
            <person name="Raja R."/>
            <person name="Sullivan C."/>
            <person name="Romanel E."/>
            <person name="Alves-Ferreira M."/>
            <person name="Kulheim C."/>
            <person name="Foley W."/>
            <person name="Carocha V."/>
            <person name="Paiva J."/>
            <person name="Kudrna D."/>
            <person name="Brommonschenkel S.H."/>
            <person name="Pasquali G."/>
            <person name="Byrne M."/>
            <person name="Rigault P."/>
            <person name="Tibbits J."/>
            <person name="Spokevicius A."/>
            <person name="Jones R.C."/>
            <person name="Steane D.A."/>
            <person name="Vaillancourt R.E."/>
            <person name="Potts B.M."/>
            <person name="Joubert F."/>
            <person name="Barry K."/>
            <person name="Pappas G.J."/>
            <person name="Strauss S.H."/>
            <person name="Jaiswal P."/>
            <person name="Grima-Pettenati J."/>
            <person name="Salse J."/>
            <person name="Van D.P."/>
            <person name="Rokhsar D.S."/>
            <person name="Schmutz J."/>
        </authorList>
    </citation>
    <scope>NUCLEOTIDE SEQUENCE</scope>
    <source>
        <tissue evidence="5">Leaf extractions</tissue>
    </source>
</reference>
<dbReference type="InterPro" id="IPR036514">
    <property type="entry name" value="SGNH_hydro_sf"/>
</dbReference>
<protein>
    <recommendedName>
        <fullName evidence="8">SGNH hydrolase-type esterase domain-containing protein</fullName>
    </recommendedName>
</protein>
<dbReference type="InterPro" id="IPR001087">
    <property type="entry name" value="GDSL"/>
</dbReference>
<evidence type="ECO:0000256" key="4">
    <source>
        <dbReference type="SAM" id="SignalP"/>
    </source>
</evidence>
<proteinExistence type="inferred from homology"/>
<dbReference type="EMBL" id="MU848307">
    <property type="protein sequence ID" value="KAK2632947.1"/>
    <property type="molecule type" value="Genomic_DNA"/>
</dbReference>
<dbReference type="EMBL" id="KK198822">
    <property type="protein sequence ID" value="KCW45449.1"/>
    <property type="molecule type" value="Genomic_DNA"/>
</dbReference>
<dbReference type="InterPro" id="IPR008265">
    <property type="entry name" value="Lipase_GDSL_AS"/>
</dbReference>
<sequence>MSTPTLHIFLFTVLASLFVSTFCDNQSRKDVALFIFGDSINDAGTNNYINTTANFRANFPPYGETFFRYPTGRFSDGRLMVDFVAEYANLPLISPYLPMKDDEFMGGANFASGGAGALVDTYEGFVVDLKTQLQQLKQLEKKLRKEMGSEKTKRIIKEGVYLISIGTNDYTKPLLNPALFQSISMEDYVGMVIGNITSVLKGIYKVGGRKFAMLGVGQFGCAPSWRRLTRNGSCSGEANKISQLHNVALTSILAKLETQLQGFKYSYFDFYTSGSERIQYPSKYGFKEAKSACCGSGPYRANSTCGGQRGVKEYSLCRHPEKYVFFDSGHPSERANRQFAQLMWNGSASVIRPCNMKELFKHEGT</sequence>
<dbReference type="OrthoDB" id="1600564at2759"/>
<dbReference type="PROSITE" id="PS01098">
    <property type="entry name" value="LIPASE_GDSL_SER"/>
    <property type="match status" value="1"/>
</dbReference>
<feature type="coiled-coil region" evidence="3">
    <location>
        <begin position="126"/>
        <end position="153"/>
    </location>
</feature>
<keyword evidence="7" id="KW-1185">Reference proteome</keyword>
<dbReference type="STRING" id="71139.A0A058ZVK4"/>
<dbReference type="OMA" id="SSCCNGH"/>
<keyword evidence="3" id="KW-0175">Coiled coil</keyword>
<organism evidence="6">
    <name type="scientific">Eucalyptus grandis</name>
    <name type="common">Flooded gum</name>
    <dbReference type="NCBI Taxonomy" id="71139"/>
    <lineage>
        <taxon>Eukaryota</taxon>
        <taxon>Viridiplantae</taxon>
        <taxon>Streptophyta</taxon>
        <taxon>Embryophyta</taxon>
        <taxon>Tracheophyta</taxon>
        <taxon>Spermatophyta</taxon>
        <taxon>Magnoliopsida</taxon>
        <taxon>eudicotyledons</taxon>
        <taxon>Gunneridae</taxon>
        <taxon>Pentapetalae</taxon>
        <taxon>rosids</taxon>
        <taxon>malvids</taxon>
        <taxon>Myrtales</taxon>
        <taxon>Myrtaceae</taxon>
        <taxon>Myrtoideae</taxon>
        <taxon>Eucalypteae</taxon>
        <taxon>Eucalyptus</taxon>
    </lineage>
</organism>
<dbReference type="GO" id="GO:0006629">
    <property type="term" value="P:lipid metabolic process"/>
    <property type="evidence" value="ECO:0007669"/>
    <property type="project" value="InterPro"/>
</dbReference>
<accession>A0A058ZVK4</accession>
<dbReference type="Proteomes" id="UP000030711">
    <property type="component" value="Unassembled WGS sequence"/>
</dbReference>
<feature type="signal peptide" evidence="4">
    <location>
        <begin position="1"/>
        <end position="23"/>
    </location>
</feature>
<name>A0A058ZVK4_EUCGR</name>
<dbReference type="AlphaFoldDB" id="A0A058ZVK4"/>
<dbReference type="Gramene" id="KCW45449">
    <property type="protein sequence ID" value="KCW45449"/>
    <property type="gene ID" value="EUGRSUZ_L00835"/>
</dbReference>
<reference evidence="5" key="3">
    <citation type="submission" date="2023-04" db="EMBL/GenBank/DDBJ databases">
        <title>WGS assembly of Eucalyptus grandis.</title>
        <authorList>
            <person name="Myburg A."/>
            <person name="Grattapaglia D."/>
            <person name="Tuskan G."/>
            <person name="Hellsten U."/>
            <person name="Hayes R."/>
            <person name="Grimwood J."/>
            <person name="Jenkins J."/>
            <person name="Lindquist E."/>
            <person name="Tice H."/>
            <person name="Bauer D."/>
            <person name="Goodstein D."/>
            <person name="Dubchak I."/>
            <person name="Poliakov A."/>
            <person name="Mizrachi E."/>
            <person name="Kullan A."/>
            <person name="Hussey S."/>
            <person name="Pinard D."/>
            <person name="Van D."/>
            <person name="Singh P."/>
            <person name="Van J."/>
            <person name="Silva-Junior O."/>
            <person name="Togawa R."/>
            <person name="Pappas M."/>
            <person name="Faria D."/>
            <person name="Sansaloni C."/>
            <person name="Petroli C."/>
            <person name="Yang X."/>
            <person name="Ranjan P."/>
            <person name="Tschaplinski T."/>
            <person name="Ye C."/>
            <person name="Li T."/>
            <person name="Sterck L."/>
            <person name="Vanneste K."/>
            <person name="Murat F."/>
            <person name="Soler M."/>
            <person name="Clemente H."/>
            <person name="Saidi N."/>
            <person name="Cassan-Wang H."/>
            <person name="Dunand C."/>
            <person name="Hefer C."/>
            <person name="Bornberg-Bauer E."/>
            <person name="Kersting A."/>
            <person name="Vining K."/>
            <person name="Amarasinghe V."/>
            <person name="Ranik M."/>
            <person name="Naithani S."/>
            <person name="Elser J."/>
            <person name="Boyd A."/>
            <person name="Liston A."/>
            <person name="Spatafora J."/>
            <person name="Dharmwardhana P."/>
            <person name="Raja R."/>
            <person name="Sullivan C."/>
            <person name="Romanel E."/>
            <person name="Alves-Ferreira M."/>
            <person name="Kulheim C."/>
            <person name="Foley W."/>
            <person name="Carocha V."/>
            <person name="Paiva J."/>
            <person name="Kudrna D."/>
            <person name="Brommonschenkel S."/>
            <person name="Pasquali G."/>
            <person name="Byrne M."/>
            <person name="Rigault P."/>
            <person name="Tibbits J."/>
            <person name="Spokevicius A."/>
            <person name="Jones R."/>
            <person name="Steane D."/>
            <person name="Vaillancourt R."/>
            <person name="Potts B."/>
            <person name="Joubert F."/>
            <person name="Barry K."/>
            <person name="Pappas G."/>
            <person name="Strauss S."/>
            <person name="Jaiswal P."/>
            <person name="Grima-Pettenati J."/>
            <person name="Salse J."/>
            <person name="Van D."/>
            <person name="Rokhsar D."/>
            <person name="Schmutz J."/>
        </authorList>
    </citation>
    <scope>NUCLEOTIDE SEQUENCE</scope>
    <source>
        <tissue evidence="5">Leaf extractions</tissue>
    </source>
</reference>
<dbReference type="InterPro" id="IPR035669">
    <property type="entry name" value="SGNH_plant_lipase-like"/>
</dbReference>
<dbReference type="PANTHER" id="PTHR45966:SF1">
    <property type="entry name" value="GDSL ESTERASE_LIPASE 1-RELATED"/>
    <property type="match status" value="1"/>
</dbReference>
<evidence type="ECO:0008006" key="8">
    <source>
        <dbReference type="Google" id="ProtNLM"/>
    </source>
</evidence>
<keyword evidence="2 4" id="KW-0732">Signal</keyword>
<gene>
    <name evidence="6" type="ORF">EUGRSUZ_L00835</name>
</gene>
<dbReference type="CDD" id="cd01837">
    <property type="entry name" value="SGNH_plant_lipase_like"/>
    <property type="match status" value="1"/>
</dbReference>
<evidence type="ECO:0000313" key="7">
    <source>
        <dbReference type="Proteomes" id="UP000030711"/>
    </source>
</evidence>
<dbReference type="FunCoup" id="A0A058ZVK4">
    <property type="interactions" value="84"/>
</dbReference>
<dbReference type="PANTHER" id="PTHR45966">
    <property type="entry name" value="GDSL-LIKE LIPASE/ACYLHYDROLASE"/>
    <property type="match status" value="1"/>
</dbReference>
<dbReference type="GO" id="GO:0016298">
    <property type="term" value="F:lipase activity"/>
    <property type="evidence" value="ECO:0000318"/>
    <property type="project" value="GO_Central"/>
</dbReference>